<evidence type="ECO:0000313" key="2">
    <source>
        <dbReference type="EMBL" id="GET23008.1"/>
    </source>
</evidence>
<dbReference type="EMBL" id="PYGC01000016">
    <property type="protein sequence ID" value="PSK80451.1"/>
    <property type="molecule type" value="Genomic_DNA"/>
</dbReference>
<accession>A0A2P8C679</accession>
<dbReference type="AlphaFoldDB" id="A0A2P8C679"/>
<dbReference type="Proteomes" id="UP000240621">
    <property type="component" value="Unassembled WGS sequence"/>
</dbReference>
<evidence type="ECO:0000313" key="3">
    <source>
        <dbReference type="EMBL" id="PSK80451.1"/>
    </source>
</evidence>
<evidence type="ECO:0000313" key="4">
    <source>
        <dbReference type="Proteomes" id="UP000240621"/>
    </source>
</evidence>
<protein>
    <recommendedName>
        <fullName evidence="6">DUF2834 domain-containing protein</fullName>
    </recommendedName>
</protein>
<keyword evidence="5" id="KW-1185">Reference proteome</keyword>
<gene>
    <name evidence="3" type="ORF">CLV93_11630</name>
    <name evidence="2" type="ORF">JCM18694_32540</name>
</gene>
<sequence>MKDFIKKINKYVILMIVSSLFGMPWFYFRHLIFEYNGPDSIIESIPTFVDYAIRLTVIILLVIDFKTENLKNVVLTCIAAFFFPLLGIVIFSILLIESNRQKTSA</sequence>
<reference evidence="2 5" key="2">
    <citation type="submission" date="2019-10" db="EMBL/GenBank/DDBJ databases">
        <title>Prolixibacter strains distinguished by the presence of nitrate reductase genes were adept at nitrate-dependent anaerobic corrosion of metallic iron and carbon steel.</title>
        <authorList>
            <person name="Iino T."/>
            <person name="Shono N."/>
            <person name="Ito K."/>
            <person name="Nakamura R."/>
            <person name="Sueoka K."/>
            <person name="Harayama S."/>
            <person name="Ohkuma M."/>
        </authorList>
    </citation>
    <scope>NUCLEOTIDE SEQUENCE [LARGE SCALE GENOMIC DNA]</scope>
    <source>
        <strain evidence="2 5">MIC1-1</strain>
    </source>
</reference>
<keyword evidence="1" id="KW-1133">Transmembrane helix</keyword>
<comment type="caution">
    <text evidence="3">The sequence shown here is derived from an EMBL/GenBank/DDBJ whole genome shotgun (WGS) entry which is preliminary data.</text>
</comment>
<evidence type="ECO:0000313" key="5">
    <source>
        <dbReference type="Proteomes" id="UP000396862"/>
    </source>
</evidence>
<dbReference type="EMBL" id="BLAU01000001">
    <property type="protein sequence ID" value="GET23008.1"/>
    <property type="molecule type" value="Genomic_DNA"/>
</dbReference>
<organism evidence="3 4">
    <name type="scientific">Prolixibacter denitrificans</name>
    <dbReference type="NCBI Taxonomy" id="1541063"/>
    <lineage>
        <taxon>Bacteria</taxon>
        <taxon>Pseudomonadati</taxon>
        <taxon>Bacteroidota</taxon>
        <taxon>Bacteroidia</taxon>
        <taxon>Marinilabiliales</taxon>
        <taxon>Prolixibacteraceae</taxon>
        <taxon>Prolixibacter</taxon>
    </lineage>
</organism>
<name>A0A2P8C679_9BACT</name>
<keyword evidence="1" id="KW-0472">Membrane</keyword>
<dbReference type="Proteomes" id="UP000396862">
    <property type="component" value="Unassembled WGS sequence"/>
</dbReference>
<feature type="transmembrane region" description="Helical" evidence="1">
    <location>
        <begin position="72"/>
        <end position="96"/>
    </location>
</feature>
<proteinExistence type="predicted"/>
<reference evidence="3 4" key="1">
    <citation type="submission" date="2018-03" db="EMBL/GenBank/DDBJ databases">
        <title>Genomic Encyclopedia of Archaeal and Bacterial Type Strains, Phase II (KMG-II): from individual species to whole genera.</title>
        <authorList>
            <person name="Goeker M."/>
        </authorList>
    </citation>
    <scope>NUCLEOTIDE SEQUENCE [LARGE SCALE GENOMIC DNA]</scope>
    <source>
        <strain evidence="3 4">DSM 27267</strain>
    </source>
</reference>
<feature type="transmembrane region" description="Helical" evidence="1">
    <location>
        <begin position="12"/>
        <end position="28"/>
    </location>
</feature>
<evidence type="ECO:0000256" key="1">
    <source>
        <dbReference type="SAM" id="Phobius"/>
    </source>
</evidence>
<evidence type="ECO:0008006" key="6">
    <source>
        <dbReference type="Google" id="ProtNLM"/>
    </source>
</evidence>
<keyword evidence="1" id="KW-0812">Transmembrane</keyword>